<comment type="caution">
    <text evidence="1">The sequence shown here is derived from an EMBL/GenBank/DDBJ whole genome shotgun (WGS) entry which is preliminary data.</text>
</comment>
<evidence type="ECO:0000313" key="2">
    <source>
        <dbReference type="Proteomes" id="UP000290819"/>
    </source>
</evidence>
<reference evidence="1 2" key="1">
    <citation type="submission" date="2017-03" db="EMBL/GenBank/DDBJ databases">
        <authorList>
            <person name="Safronova V.I."/>
            <person name="Sazanova A.L."/>
            <person name="Chirak E.R."/>
        </authorList>
    </citation>
    <scope>NUCLEOTIDE SEQUENCE [LARGE SCALE GENOMIC DNA]</scope>
    <source>
        <strain evidence="1 2">Opo-243</strain>
    </source>
</reference>
<dbReference type="EMBL" id="MZXW01000016">
    <property type="protein sequence ID" value="RXT48758.1"/>
    <property type="molecule type" value="Genomic_DNA"/>
</dbReference>
<organism evidence="1 2">
    <name type="scientific">Bradyrhizobium betae</name>
    <dbReference type="NCBI Taxonomy" id="244734"/>
    <lineage>
        <taxon>Bacteria</taxon>
        <taxon>Pseudomonadati</taxon>
        <taxon>Pseudomonadota</taxon>
        <taxon>Alphaproteobacteria</taxon>
        <taxon>Hyphomicrobiales</taxon>
        <taxon>Nitrobacteraceae</taxon>
        <taxon>Bradyrhizobium</taxon>
    </lineage>
</organism>
<proteinExistence type="predicted"/>
<dbReference type="AlphaFoldDB" id="A0A4Q1VAE9"/>
<dbReference type="Proteomes" id="UP000290819">
    <property type="component" value="Unassembled WGS sequence"/>
</dbReference>
<accession>A0A4Q1VAE9</accession>
<name>A0A4Q1VAE9_9BRAD</name>
<sequence length="198" mass="21774">MLAPSNQSTFVKVPARHLLRGDVTGSGEIVLSVSVGAKTPRGMVDVLLEKGDRKRSAIWNARTIIGVRRGAAPPVEVAGPAEIPLSDRLPTFHELAAFDAAKAWDRLSHEEQRAIGVLALRFGTVGQCEGYFHETIEGVREGFSSSHWTPQVQATAVWPRLQIDLVESAARAAFEALCEHFDPLWPQLFGWQARKEVK</sequence>
<evidence type="ECO:0000313" key="1">
    <source>
        <dbReference type="EMBL" id="RXT48758.1"/>
    </source>
</evidence>
<protein>
    <submittedName>
        <fullName evidence="1">Uncharacterized protein</fullName>
    </submittedName>
</protein>
<gene>
    <name evidence="1" type="ORF">B5V03_12710</name>
</gene>
<dbReference type="OrthoDB" id="8221299at2"/>
<keyword evidence="2" id="KW-1185">Reference proteome</keyword>
<dbReference type="RefSeq" id="WP_129270638.1">
    <property type="nucleotide sequence ID" value="NZ_MZXW01000016.1"/>
</dbReference>